<dbReference type="VEuPathDB" id="AmoebaDB:NAEGRDRAFT_45204"/>
<dbReference type="InterPro" id="IPR035979">
    <property type="entry name" value="RBD_domain_sf"/>
</dbReference>
<dbReference type="GO" id="GO:0008380">
    <property type="term" value="P:RNA splicing"/>
    <property type="evidence" value="ECO:0007669"/>
    <property type="project" value="UniProtKB-KW"/>
</dbReference>
<dbReference type="CDD" id="cd12232">
    <property type="entry name" value="RRM3_U2AF65"/>
    <property type="match status" value="1"/>
</dbReference>
<evidence type="ECO:0000256" key="4">
    <source>
        <dbReference type="PROSITE-ProRule" id="PRU00176"/>
    </source>
</evidence>
<feature type="domain" description="RRM" evidence="5">
    <location>
        <begin position="51"/>
        <end position="166"/>
    </location>
</feature>
<proteinExistence type="predicted"/>
<keyword evidence="1" id="KW-0507">mRNA processing</keyword>
<dbReference type="OrthoDB" id="272703at2759"/>
<keyword evidence="3" id="KW-0508">mRNA splicing</keyword>
<dbReference type="AlphaFoldDB" id="D2UYL1"/>
<evidence type="ECO:0000313" key="6">
    <source>
        <dbReference type="EMBL" id="EFC50815.1"/>
    </source>
</evidence>
<dbReference type="SMART" id="SM00360">
    <property type="entry name" value="RRM"/>
    <property type="match status" value="2"/>
</dbReference>
<gene>
    <name evidence="6" type="ORF">NAEGRDRAFT_45204</name>
</gene>
<dbReference type="GO" id="GO:0006397">
    <property type="term" value="P:mRNA processing"/>
    <property type="evidence" value="ECO:0007669"/>
    <property type="project" value="UniProtKB-KW"/>
</dbReference>
<sequence>MERIVNRNDNANIVNKNNLGVSAQQINTSGAGLFLGSSGISLTDPQYKQLRKIYVGGIPDNSSERDIIEFFTIQLRKAGMDYTNHKYNPQPANSLELLIMSTGASNANSGYNSQYQFTDDNVIQISMHKGYAFVDFRTPQEATYCVNCLNGTQFRGSILKINRPKDFVDPQVTICYTYNRANGGKSSGSAISNQIVNDVLIDVMPSKNGFILDSPNKLFIGNLPKELSLKQICGYLARKNQNISALKSIHVPKGIFETDNQYGNDGFIFCDFYGNTNQVTAEMNKVTQRQLLEEMKSMGLISQEDFSRIFQKISDNTFLLVQRAPCEAKFELTESDRVIEIQQQYRQQLDADPKKAAIGRVLDLNVKYDIALQQVPLHENKSTQHSSTVVFLNCLNLPEDVSRFEEIKRDFQNECSTFGKVLQITIPFDQSEPNTYNYGENNGRILVKFADTQSAEAAQKGLSGKKYKGRTIISLSI</sequence>
<name>D2UYL1_NAEGR</name>
<dbReference type="Gene3D" id="3.30.70.330">
    <property type="match status" value="2"/>
</dbReference>
<dbReference type="GO" id="GO:0003723">
    <property type="term" value="F:RNA binding"/>
    <property type="evidence" value="ECO:0007669"/>
    <property type="project" value="UniProtKB-UniRule"/>
</dbReference>
<keyword evidence="7" id="KW-1185">Reference proteome</keyword>
<keyword evidence="2 4" id="KW-0694">RNA-binding</keyword>
<dbReference type="Pfam" id="PF00076">
    <property type="entry name" value="RRM_1"/>
    <property type="match status" value="2"/>
</dbReference>
<dbReference type="GeneID" id="8863855"/>
<dbReference type="InterPro" id="IPR012677">
    <property type="entry name" value="Nucleotide-bd_a/b_plait_sf"/>
</dbReference>
<dbReference type="RefSeq" id="XP_002683559.1">
    <property type="nucleotide sequence ID" value="XM_002683513.1"/>
</dbReference>
<dbReference type="eggNOG" id="KOG0120">
    <property type="taxonomic scope" value="Eukaryota"/>
</dbReference>
<evidence type="ECO:0000259" key="5">
    <source>
        <dbReference type="PROSITE" id="PS50102"/>
    </source>
</evidence>
<dbReference type="Proteomes" id="UP000006671">
    <property type="component" value="Unassembled WGS sequence"/>
</dbReference>
<reference evidence="6 7" key="1">
    <citation type="journal article" date="2010" name="Cell">
        <title>The genome of Naegleria gruberi illuminates early eukaryotic versatility.</title>
        <authorList>
            <person name="Fritz-Laylin L.K."/>
            <person name="Prochnik S.E."/>
            <person name="Ginger M.L."/>
            <person name="Dacks J.B."/>
            <person name="Carpenter M.L."/>
            <person name="Field M.C."/>
            <person name="Kuo A."/>
            <person name="Paredez A."/>
            <person name="Chapman J."/>
            <person name="Pham J."/>
            <person name="Shu S."/>
            <person name="Neupane R."/>
            <person name="Cipriano M."/>
            <person name="Mancuso J."/>
            <person name="Tu H."/>
            <person name="Salamov A."/>
            <person name="Lindquist E."/>
            <person name="Shapiro H."/>
            <person name="Lucas S."/>
            <person name="Grigoriev I.V."/>
            <person name="Cande W.Z."/>
            <person name="Fulton C."/>
            <person name="Rokhsar D.S."/>
            <person name="Dawson S.C."/>
        </authorList>
    </citation>
    <scope>NUCLEOTIDE SEQUENCE [LARGE SCALE GENOMIC DNA]</scope>
    <source>
        <strain evidence="6 7">NEG-M</strain>
    </source>
</reference>
<dbReference type="EMBL" id="GG738845">
    <property type="protein sequence ID" value="EFC50815.1"/>
    <property type="molecule type" value="Genomic_DNA"/>
</dbReference>
<dbReference type="SUPFAM" id="SSF54928">
    <property type="entry name" value="RNA-binding domain, RBD"/>
    <property type="match status" value="2"/>
</dbReference>
<dbReference type="OMA" id="EATYCVN"/>
<evidence type="ECO:0000313" key="7">
    <source>
        <dbReference type="Proteomes" id="UP000006671"/>
    </source>
</evidence>
<protein>
    <submittedName>
        <fullName evidence="6">Predicted protein</fullName>
    </submittedName>
</protein>
<feature type="domain" description="RRM" evidence="5">
    <location>
        <begin position="388"/>
        <end position="472"/>
    </location>
</feature>
<evidence type="ECO:0000256" key="3">
    <source>
        <dbReference type="ARBA" id="ARBA00023187"/>
    </source>
</evidence>
<dbReference type="InParanoid" id="D2UYL1"/>
<dbReference type="PANTHER" id="PTHR23139">
    <property type="entry name" value="RNA-BINDING PROTEIN"/>
    <property type="match status" value="1"/>
</dbReference>
<dbReference type="KEGG" id="ngr:NAEGRDRAFT_45204"/>
<dbReference type="PROSITE" id="PS50102">
    <property type="entry name" value="RRM"/>
    <property type="match status" value="2"/>
</dbReference>
<evidence type="ECO:0000256" key="1">
    <source>
        <dbReference type="ARBA" id="ARBA00022664"/>
    </source>
</evidence>
<organism evidence="7">
    <name type="scientific">Naegleria gruberi</name>
    <name type="common">Amoeba</name>
    <dbReference type="NCBI Taxonomy" id="5762"/>
    <lineage>
        <taxon>Eukaryota</taxon>
        <taxon>Discoba</taxon>
        <taxon>Heterolobosea</taxon>
        <taxon>Tetramitia</taxon>
        <taxon>Eutetramitia</taxon>
        <taxon>Vahlkampfiidae</taxon>
        <taxon>Naegleria</taxon>
    </lineage>
</organism>
<evidence type="ECO:0000256" key="2">
    <source>
        <dbReference type="ARBA" id="ARBA00022884"/>
    </source>
</evidence>
<dbReference type="InterPro" id="IPR000504">
    <property type="entry name" value="RRM_dom"/>
</dbReference>
<dbReference type="STRING" id="5762.D2UYL1"/>
<accession>D2UYL1</accession>